<reference evidence="1" key="1">
    <citation type="journal article" date="2021" name="Environ. Microbiol.">
        <title>Gene family expansions and transcriptome signatures uncover fungal adaptations to wood decay.</title>
        <authorList>
            <person name="Hage H."/>
            <person name="Miyauchi S."/>
            <person name="Viragh M."/>
            <person name="Drula E."/>
            <person name="Min B."/>
            <person name="Chaduli D."/>
            <person name="Navarro D."/>
            <person name="Favel A."/>
            <person name="Norest M."/>
            <person name="Lesage-Meessen L."/>
            <person name="Balint B."/>
            <person name="Merenyi Z."/>
            <person name="de Eugenio L."/>
            <person name="Morin E."/>
            <person name="Martinez A.T."/>
            <person name="Baldrian P."/>
            <person name="Stursova M."/>
            <person name="Martinez M.J."/>
            <person name="Novotny C."/>
            <person name="Magnuson J.K."/>
            <person name="Spatafora J.W."/>
            <person name="Maurice S."/>
            <person name="Pangilinan J."/>
            <person name="Andreopoulos W."/>
            <person name="LaButti K."/>
            <person name="Hundley H."/>
            <person name="Na H."/>
            <person name="Kuo A."/>
            <person name="Barry K."/>
            <person name="Lipzen A."/>
            <person name="Henrissat B."/>
            <person name="Riley R."/>
            <person name="Ahrendt S."/>
            <person name="Nagy L.G."/>
            <person name="Grigoriev I.V."/>
            <person name="Martin F."/>
            <person name="Rosso M.N."/>
        </authorList>
    </citation>
    <scope>NUCLEOTIDE SEQUENCE</scope>
    <source>
        <strain evidence="1">CBS 384.51</strain>
    </source>
</reference>
<name>A0ACB8TY97_9APHY</name>
<proteinExistence type="predicted"/>
<sequence length="315" mass="36043">MSVYCDPDSRYCFAFSLDDMTVESSIALQEKPDKTPLPDDVPLREGRPTREELLAHYPAKFTWRQMKTFVNSGDLGMLKRDKKLQVRYDTWAKGIRTQYGSTVNYLRNYRLQWGKPDRLSLLPSILETPKEQCTMATDPAHTNGELPPMPINAPPYFKADTPPELVSIIMNDWPYSVPPEIEHSLIWTRIPIIPTDLPPSITPRVLQDGLWGFTGSLTPPPSPSTLPECLPALSEWGVTLDKLVRSPKGTDEEEELVKEAGIEIETFVKRRWIEREWETAWFVNPPRLQTVPDLAHAHVFARHKSPEEIAAWPYP</sequence>
<gene>
    <name evidence="1" type="ORF">BDY19DRAFT_958239</name>
</gene>
<protein>
    <submittedName>
        <fullName evidence="1">Uncharacterized protein</fullName>
    </submittedName>
</protein>
<evidence type="ECO:0000313" key="2">
    <source>
        <dbReference type="Proteomes" id="UP001055072"/>
    </source>
</evidence>
<comment type="caution">
    <text evidence="1">The sequence shown here is derived from an EMBL/GenBank/DDBJ whole genome shotgun (WGS) entry which is preliminary data.</text>
</comment>
<organism evidence="1 2">
    <name type="scientific">Irpex rosettiformis</name>
    <dbReference type="NCBI Taxonomy" id="378272"/>
    <lineage>
        <taxon>Eukaryota</taxon>
        <taxon>Fungi</taxon>
        <taxon>Dikarya</taxon>
        <taxon>Basidiomycota</taxon>
        <taxon>Agaricomycotina</taxon>
        <taxon>Agaricomycetes</taxon>
        <taxon>Polyporales</taxon>
        <taxon>Irpicaceae</taxon>
        <taxon>Irpex</taxon>
    </lineage>
</organism>
<keyword evidence="2" id="KW-1185">Reference proteome</keyword>
<accession>A0ACB8TY97</accession>
<evidence type="ECO:0000313" key="1">
    <source>
        <dbReference type="EMBL" id="KAI0087047.1"/>
    </source>
</evidence>
<dbReference type="Proteomes" id="UP001055072">
    <property type="component" value="Unassembled WGS sequence"/>
</dbReference>
<dbReference type="EMBL" id="MU274920">
    <property type="protein sequence ID" value="KAI0087047.1"/>
    <property type="molecule type" value="Genomic_DNA"/>
</dbReference>